<evidence type="ECO:0000313" key="1">
    <source>
        <dbReference type="EMBL" id="OQE12433.1"/>
    </source>
</evidence>
<dbReference type="AlphaFoldDB" id="A0A1V6SFU1"/>
<protein>
    <submittedName>
        <fullName evidence="1">Uncharacterized protein</fullName>
    </submittedName>
</protein>
<accession>A0A1V6SFU1</accession>
<dbReference type="Proteomes" id="UP000191518">
    <property type="component" value="Unassembled WGS sequence"/>
</dbReference>
<dbReference type="EMBL" id="MDYP01000001">
    <property type="protein sequence ID" value="OQE12433.1"/>
    <property type="molecule type" value="Genomic_DNA"/>
</dbReference>
<keyword evidence="2" id="KW-1185">Reference proteome</keyword>
<sequence>MSVMLDNKSARLFQAASTVFQNHCHQIIDELLLNGLSENELNATIRRLYRSLEQIKRAGQMMAIDCPTNELVRVVPIGFFTSMINRPGQEPMTEFDWACIFTTDILNTLSGDFLRHGNPDDIVASLKHQALLWDLAVPFPPVIYHADDGSPPPYVNSLQISSPASFARMNSRIPVMPRPRPPVDTYQAYNRPVPGPYTPALPARPWLDFLPEYDPSDIDPNISGIYRRPSLDPR</sequence>
<dbReference type="OrthoDB" id="4357081at2759"/>
<gene>
    <name evidence="1" type="ORF">PENVUL_c001G03722</name>
</gene>
<proteinExistence type="predicted"/>
<reference evidence="2" key="1">
    <citation type="journal article" date="2017" name="Nat. Microbiol.">
        <title>Global analysis of biosynthetic gene clusters reveals vast potential of secondary metabolite production in Penicillium species.</title>
        <authorList>
            <person name="Nielsen J.C."/>
            <person name="Grijseels S."/>
            <person name="Prigent S."/>
            <person name="Ji B."/>
            <person name="Dainat J."/>
            <person name="Nielsen K.F."/>
            <person name="Frisvad J.C."/>
            <person name="Workman M."/>
            <person name="Nielsen J."/>
        </authorList>
    </citation>
    <scope>NUCLEOTIDE SEQUENCE [LARGE SCALE GENOMIC DNA]</scope>
    <source>
        <strain evidence="2">IBT 29486</strain>
    </source>
</reference>
<organism evidence="1 2">
    <name type="scientific">Penicillium vulpinum</name>
    <dbReference type="NCBI Taxonomy" id="29845"/>
    <lineage>
        <taxon>Eukaryota</taxon>
        <taxon>Fungi</taxon>
        <taxon>Dikarya</taxon>
        <taxon>Ascomycota</taxon>
        <taxon>Pezizomycotina</taxon>
        <taxon>Eurotiomycetes</taxon>
        <taxon>Eurotiomycetidae</taxon>
        <taxon>Eurotiales</taxon>
        <taxon>Aspergillaceae</taxon>
        <taxon>Penicillium</taxon>
    </lineage>
</organism>
<name>A0A1V6SFU1_9EURO</name>
<comment type="caution">
    <text evidence="1">The sequence shown here is derived from an EMBL/GenBank/DDBJ whole genome shotgun (WGS) entry which is preliminary data.</text>
</comment>
<evidence type="ECO:0000313" key="2">
    <source>
        <dbReference type="Proteomes" id="UP000191518"/>
    </source>
</evidence>